<name>A0ABU3TKV0_9BACT</name>
<accession>A0ABU3TKV0</accession>
<gene>
    <name evidence="1" type="ORF">ROI90_16475</name>
</gene>
<sequence length="90" mass="10157">MTVSEFAALTADEKCNLIWCRGHFLANYVDGRSIFNLHYLHSFLVEIRHSPTTARVDSVIILDPSAVDTLYLYVKRLELPLDDDSEATAA</sequence>
<dbReference type="RefSeq" id="WP_315999460.1">
    <property type="nucleotide sequence ID" value="NZ_JAWDJT010000012.1"/>
</dbReference>
<protein>
    <submittedName>
        <fullName evidence="1">Uncharacterized protein</fullName>
    </submittedName>
</protein>
<reference evidence="1 2" key="1">
    <citation type="submission" date="2023-10" db="EMBL/GenBank/DDBJ databases">
        <title>Hymenobacter endophyticus sp. nov., an isolate from the leaf tissues of wheat.</title>
        <authorList>
            <person name="Dai Y."/>
        </authorList>
    </citation>
    <scope>NUCLEOTIDE SEQUENCE [LARGE SCALE GENOMIC DNA]</scope>
    <source>
        <strain evidence="1 2">ZK17L-C2</strain>
    </source>
</reference>
<evidence type="ECO:0000313" key="2">
    <source>
        <dbReference type="Proteomes" id="UP001250698"/>
    </source>
</evidence>
<evidence type="ECO:0000313" key="1">
    <source>
        <dbReference type="EMBL" id="MDU0372002.1"/>
    </source>
</evidence>
<comment type="caution">
    <text evidence="1">The sequence shown here is derived from an EMBL/GenBank/DDBJ whole genome shotgun (WGS) entry which is preliminary data.</text>
</comment>
<keyword evidence="2" id="KW-1185">Reference proteome</keyword>
<organism evidence="1 2">
    <name type="scientific">Hymenobacter endophyticus</name>
    <dbReference type="NCBI Taxonomy" id="3076335"/>
    <lineage>
        <taxon>Bacteria</taxon>
        <taxon>Pseudomonadati</taxon>
        <taxon>Bacteroidota</taxon>
        <taxon>Cytophagia</taxon>
        <taxon>Cytophagales</taxon>
        <taxon>Hymenobacteraceae</taxon>
        <taxon>Hymenobacter</taxon>
    </lineage>
</organism>
<dbReference type="EMBL" id="JAWDJT010000012">
    <property type="protein sequence ID" value="MDU0372002.1"/>
    <property type="molecule type" value="Genomic_DNA"/>
</dbReference>
<dbReference type="Proteomes" id="UP001250698">
    <property type="component" value="Unassembled WGS sequence"/>
</dbReference>
<proteinExistence type="predicted"/>